<dbReference type="GO" id="GO:0003824">
    <property type="term" value="F:catalytic activity"/>
    <property type="evidence" value="ECO:0007669"/>
    <property type="project" value="InterPro"/>
</dbReference>
<dbReference type="InterPro" id="IPR000120">
    <property type="entry name" value="Amidase"/>
</dbReference>
<evidence type="ECO:0000313" key="3">
    <source>
        <dbReference type="Proteomes" id="UP000694845"/>
    </source>
</evidence>
<evidence type="ECO:0000259" key="2">
    <source>
        <dbReference type="Pfam" id="PF01425"/>
    </source>
</evidence>
<evidence type="ECO:0000313" key="5">
    <source>
        <dbReference type="RefSeq" id="XP_022088364.1"/>
    </source>
</evidence>
<feature type="domain" description="Amidase" evidence="2">
    <location>
        <begin position="28"/>
        <end position="441"/>
    </location>
</feature>
<keyword evidence="3" id="KW-1185">Reference proteome</keyword>
<dbReference type="PANTHER" id="PTHR11895:SF151">
    <property type="entry name" value="GLUTAMYL-TRNA(GLN) AMIDOTRANSFERASE SUBUNIT A"/>
    <property type="match status" value="1"/>
</dbReference>
<dbReference type="GeneID" id="110978036"/>
<dbReference type="AlphaFoldDB" id="A0A8B7Y592"/>
<dbReference type="KEGG" id="aplc:110978036"/>
<dbReference type="InterPro" id="IPR023631">
    <property type="entry name" value="Amidase_dom"/>
</dbReference>
<proteinExistence type="inferred from homology"/>
<dbReference type="RefSeq" id="XP_022088364.1">
    <property type="nucleotide sequence ID" value="XM_022232672.1"/>
</dbReference>
<protein>
    <submittedName>
        <fullName evidence="4 5">Uncharacterized protein LOC110978036</fullName>
    </submittedName>
</protein>
<dbReference type="OMA" id="YQHHFNT"/>
<sequence length="453" mass="49315">MYHLGIKDLLDRFSNGTLTCEAYMRWVIQRAEDLKVFNYFVSMNTEKMLKDAQEADARYGTKTNRPLEGVPIALKDNIDVEGEVTGAGTPGLAGLKAKHTAEVAKRLFEAGAIHAGRTVMHELAYGVSTTNPYTGDSHNFHNFDYTCGGSSGGSAGAIAADIVPAALGTDTGGSIRIPASYSGVYGLRPTSKRWPSDYGLKASHLRDSVGPLVRSPEDLAILDQVMTGEEAFRELSPAEIRIGVPRSHFWEGLDPEVKEYSERFVMALKRKGFIVIDEGGIPGLSEICRDYFLPSINCEVVARFQEYILHHGHDVTVEDVAEKIATPVVKAAFADSMKNPPSEDVVQLATAARDKLVQDVRRYFKDHRLECILMPASKIPAPTLAAFWSDKAGELMVIVENHDCANMCDNPSLVIPGGFSREGGVPFGMQIEGLTGSDSQLIAVAKAIEKALH</sequence>
<dbReference type="Gene3D" id="3.90.1300.10">
    <property type="entry name" value="Amidase signature (AS) domain"/>
    <property type="match status" value="1"/>
</dbReference>
<dbReference type="Proteomes" id="UP000694845">
    <property type="component" value="Unplaced"/>
</dbReference>
<evidence type="ECO:0000256" key="1">
    <source>
        <dbReference type="ARBA" id="ARBA00009199"/>
    </source>
</evidence>
<name>A0A8B7Y592_ACAPL</name>
<dbReference type="Pfam" id="PF01425">
    <property type="entry name" value="Amidase"/>
    <property type="match status" value="1"/>
</dbReference>
<organism evidence="3 4">
    <name type="scientific">Acanthaster planci</name>
    <name type="common">Crown-of-thorns starfish</name>
    <dbReference type="NCBI Taxonomy" id="133434"/>
    <lineage>
        <taxon>Eukaryota</taxon>
        <taxon>Metazoa</taxon>
        <taxon>Echinodermata</taxon>
        <taxon>Eleutherozoa</taxon>
        <taxon>Asterozoa</taxon>
        <taxon>Asteroidea</taxon>
        <taxon>Valvatacea</taxon>
        <taxon>Valvatida</taxon>
        <taxon>Acanthasteridae</taxon>
        <taxon>Acanthaster</taxon>
    </lineage>
</organism>
<dbReference type="InterPro" id="IPR036928">
    <property type="entry name" value="AS_sf"/>
</dbReference>
<comment type="similarity">
    <text evidence="1">Belongs to the amidase family.</text>
</comment>
<accession>A0A8B7Y592</accession>
<gene>
    <name evidence="4 5" type="primary">LOC110978036</name>
</gene>
<dbReference type="SUPFAM" id="SSF75304">
    <property type="entry name" value="Amidase signature (AS) enzymes"/>
    <property type="match status" value="1"/>
</dbReference>
<dbReference type="OrthoDB" id="6428749at2759"/>
<dbReference type="PANTHER" id="PTHR11895">
    <property type="entry name" value="TRANSAMIDASE"/>
    <property type="match status" value="1"/>
</dbReference>
<dbReference type="RefSeq" id="XP_022088363.1">
    <property type="nucleotide sequence ID" value="XM_022232671.1"/>
</dbReference>
<dbReference type="PROSITE" id="PS00571">
    <property type="entry name" value="AMIDASES"/>
    <property type="match status" value="1"/>
</dbReference>
<evidence type="ECO:0000313" key="4">
    <source>
        <dbReference type="RefSeq" id="XP_022088363.1"/>
    </source>
</evidence>
<dbReference type="InterPro" id="IPR020556">
    <property type="entry name" value="Amidase_CS"/>
</dbReference>
<reference evidence="4 5" key="1">
    <citation type="submission" date="2025-04" db="UniProtKB">
        <authorList>
            <consortium name="RefSeq"/>
        </authorList>
    </citation>
    <scope>IDENTIFICATION</scope>
</reference>